<dbReference type="KEGG" id="hdo:MUK72_19410"/>
<keyword evidence="4" id="KW-1185">Reference proteome</keyword>
<dbReference type="SUPFAM" id="SSF46785">
    <property type="entry name" value="Winged helix' DNA-binding domain"/>
    <property type="match status" value="1"/>
</dbReference>
<reference evidence="2" key="3">
    <citation type="submission" date="2023-12" db="EMBL/GenBank/DDBJ databases">
        <authorList>
            <person name="Sun Q."/>
            <person name="Inoue M."/>
        </authorList>
    </citation>
    <scope>NUCLEOTIDE SEQUENCE</scope>
    <source>
        <strain evidence="2">JCM 12289</strain>
    </source>
</reference>
<evidence type="ECO:0000313" key="4">
    <source>
        <dbReference type="Proteomes" id="UP000830542"/>
    </source>
</evidence>
<dbReference type="Gene3D" id="1.10.10.10">
    <property type="entry name" value="Winged helix-like DNA-binding domain superfamily/Winged helix DNA-binding domain"/>
    <property type="match status" value="1"/>
</dbReference>
<dbReference type="RefSeq" id="WP_244706867.1">
    <property type="nucleotide sequence ID" value="NZ_BAAADN010000031.1"/>
</dbReference>
<proteinExistence type="predicted"/>
<feature type="domain" description="HTH iclR-type" evidence="1">
    <location>
        <begin position="18"/>
        <end position="63"/>
    </location>
</feature>
<dbReference type="InterPro" id="IPR036388">
    <property type="entry name" value="WH-like_DNA-bd_sf"/>
</dbReference>
<evidence type="ECO:0000313" key="2">
    <source>
        <dbReference type="EMBL" id="GAA0464466.1"/>
    </source>
</evidence>
<protein>
    <submittedName>
        <fullName evidence="3">Helix-turn-helix domain-containing protein</fullName>
    </submittedName>
</protein>
<accession>A0AAV3SIG8</accession>
<dbReference type="InterPro" id="IPR005471">
    <property type="entry name" value="Tscrpt_reg_IclR_N"/>
</dbReference>
<dbReference type="EMBL" id="CP095009">
    <property type="protein sequence ID" value="UOO97319.1"/>
    <property type="molecule type" value="Genomic_DNA"/>
</dbReference>
<dbReference type="Proteomes" id="UP000830542">
    <property type="component" value="Plasmid unnamed4"/>
</dbReference>
<gene>
    <name evidence="2" type="ORF">GCM10008985_21670</name>
    <name evidence="3" type="ORF">MUK72_19410</name>
</gene>
<reference evidence="2" key="1">
    <citation type="journal article" date="2014" name="Int. J. Syst. Evol. Microbiol.">
        <title>Complete genome sequence of Corynebacterium casei LMG S-19264T (=DSM 44701T), isolated from a smear-ripened cheese.</title>
        <authorList>
            <consortium name="US DOE Joint Genome Institute (JGI-PGF)"/>
            <person name="Walter F."/>
            <person name="Albersmeier A."/>
            <person name="Kalinowski J."/>
            <person name="Ruckert C."/>
        </authorList>
    </citation>
    <scope>NUCLEOTIDE SEQUENCE</scope>
    <source>
        <strain evidence="2">JCM 12289</strain>
    </source>
</reference>
<geneLocation type="plasmid" evidence="3 4">
    <name>unnamed4</name>
</geneLocation>
<keyword evidence="3" id="KW-0614">Plasmid</keyword>
<dbReference type="Proteomes" id="UP001500962">
    <property type="component" value="Unassembled WGS sequence"/>
</dbReference>
<evidence type="ECO:0000313" key="3">
    <source>
        <dbReference type="EMBL" id="UOO97319.1"/>
    </source>
</evidence>
<dbReference type="EMBL" id="BAAADN010000031">
    <property type="protein sequence ID" value="GAA0464466.1"/>
    <property type="molecule type" value="Genomic_DNA"/>
</dbReference>
<dbReference type="GO" id="GO:0006355">
    <property type="term" value="P:regulation of DNA-templated transcription"/>
    <property type="evidence" value="ECO:0007669"/>
    <property type="project" value="InterPro"/>
</dbReference>
<dbReference type="GeneID" id="71764064"/>
<dbReference type="Pfam" id="PF09339">
    <property type="entry name" value="HTH_IclR"/>
    <property type="match status" value="1"/>
</dbReference>
<dbReference type="GO" id="GO:0003677">
    <property type="term" value="F:DNA binding"/>
    <property type="evidence" value="ECO:0007669"/>
    <property type="project" value="InterPro"/>
</dbReference>
<dbReference type="InterPro" id="IPR036390">
    <property type="entry name" value="WH_DNA-bd_sf"/>
</dbReference>
<organism evidence="2 5">
    <name type="scientific">Halococcus dombrowskii</name>
    <dbReference type="NCBI Taxonomy" id="179637"/>
    <lineage>
        <taxon>Archaea</taxon>
        <taxon>Methanobacteriati</taxon>
        <taxon>Methanobacteriota</taxon>
        <taxon>Stenosarchaea group</taxon>
        <taxon>Halobacteria</taxon>
        <taxon>Halobacteriales</taxon>
        <taxon>Halococcaceae</taxon>
        <taxon>Halococcus</taxon>
    </lineage>
</organism>
<evidence type="ECO:0000259" key="1">
    <source>
        <dbReference type="Pfam" id="PF09339"/>
    </source>
</evidence>
<evidence type="ECO:0000313" key="5">
    <source>
        <dbReference type="Proteomes" id="UP001500962"/>
    </source>
</evidence>
<sequence>MRERDDRGQYQTAVNDSEILSFFGRAVRPYQTAQSVGDEFGLERSTAYRRLQRLADEGPLRKDEVGARAVVWWLPTDELADRSLDGNE</sequence>
<reference evidence="3" key="2">
    <citation type="submission" date="2022-04" db="EMBL/GenBank/DDBJ databases">
        <title>Sequencing and genomic assembly of Halococcus dombrowskii.</title>
        <authorList>
            <person name="Lim S.W."/>
            <person name="MacLea K.S."/>
        </authorList>
    </citation>
    <scope>NUCLEOTIDE SEQUENCE</scope>
    <source>
        <strain evidence="3">H4</strain>
        <plasmid evidence="3">unnamed4</plasmid>
    </source>
</reference>
<dbReference type="AlphaFoldDB" id="A0AAV3SIG8"/>
<name>A0AAV3SIG8_HALDO</name>